<dbReference type="Proteomes" id="UP001408594">
    <property type="component" value="Unassembled WGS sequence"/>
</dbReference>
<protein>
    <recommendedName>
        <fullName evidence="4">NRDE family protein</fullName>
    </recommendedName>
</protein>
<dbReference type="PANTHER" id="PTHR17985">
    <property type="entry name" value="SER/THR-RICH PROTEIN T10 IN DGCR REGION"/>
    <property type="match status" value="1"/>
</dbReference>
<name>A0ABP9WSX1_9GAMM</name>
<evidence type="ECO:0000256" key="1">
    <source>
        <dbReference type="SAM" id="MobiDB-lite"/>
    </source>
</evidence>
<organism evidence="2 3">
    <name type="scientific">Microbulbifer aestuariivivens</name>
    <dbReference type="NCBI Taxonomy" id="1908308"/>
    <lineage>
        <taxon>Bacteria</taxon>
        <taxon>Pseudomonadati</taxon>
        <taxon>Pseudomonadota</taxon>
        <taxon>Gammaproteobacteria</taxon>
        <taxon>Cellvibrionales</taxon>
        <taxon>Microbulbiferaceae</taxon>
        <taxon>Microbulbifer</taxon>
    </lineage>
</organism>
<gene>
    <name evidence="2" type="ORF">Maes01_01755</name>
</gene>
<accession>A0ABP9WSX1</accession>
<evidence type="ECO:0000313" key="3">
    <source>
        <dbReference type="Proteomes" id="UP001408594"/>
    </source>
</evidence>
<dbReference type="RefSeq" id="WP_345550680.1">
    <property type="nucleotide sequence ID" value="NZ_BAABRT010000012.1"/>
</dbReference>
<dbReference type="EMBL" id="BAABRT010000012">
    <property type="protein sequence ID" value="GAA5525190.1"/>
    <property type="molecule type" value="Genomic_DNA"/>
</dbReference>
<feature type="compositionally biased region" description="Low complexity" evidence="1">
    <location>
        <begin position="232"/>
        <end position="251"/>
    </location>
</feature>
<keyword evidence="3" id="KW-1185">Reference proteome</keyword>
<proteinExistence type="predicted"/>
<sequence>MCLLLFAYHCHPDYPLLMLANRDEFYGRPTASAAPWDDGSMVAGRDLQGGGTWAGIAPGRVAAVTNIREADVPSPPQALSRGDIPRRFLQRSPQTSPQSGPSPLDYAERLERDRYRGFNALLFQLGARDELVCAGNRHQPFRFAPGIHGISNGAPDAPWPKVERGRAALAALINGRGPDFSYDHFVEQSMALLRDDKPAPRDTLPFTGVGPALEKALSPIFVRIESAEFARGTSGSASHSASSETPYSTSGDNPGAYGTRASTVIAVHRDGTTRLWEQTYQDGRPAGPIRHFSLPGQ</sequence>
<comment type="caution">
    <text evidence="2">The sequence shown here is derived from an EMBL/GenBank/DDBJ whole genome shotgun (WGS) entry which is preliminary data.</text>
</comment>
<evidence type="ECO:0008006" key="4">
    <source>
        <dbReference type="Google" id="ProtNLM"/>
    </source>
</evidence>
<dbReference type="Pfam" id="PF05742">
    <property type="entry name" value="TANGO2"/>
    <property type="match status" value="1"/>
</dbReference>
<feature type="region of interest" description="Disordered" evidence="1">
    <location>
        <begin position="232"/>
        <end position="258"/>
    </location>
</feature>
<reference evidence="2 3" key="1">
    <citation type="submission" date="2024-02" db="EMBL/GenBank/DDBJ databases">
        <title>Microbulbifer aestuariivivens NBRC 112533.</title>
        <authorList>
            <person name="Ichikawa N."/>
            <person name="Katano-Makiyama Y."/>
            <person name="Hidaka K."/>
        </authorList>
    </citation>
    <scope>NUCLEOTIDE SEQUENCE [LARGE SCALE GENOMIC DNA]</scope>
    <source>
        <strain evidence="2 3">NBRC 112533</strain>
    </source>
</reference>
<dbReference type="InterPro" id="IPR008551">
    <property type="entry name" value="TANGO2"/>
</dbReference>
<evidence type="ECO:0000313" key="2">
    <source>
        <dbReference type="EMBL" id="GAA5525190.1"/>
    </source>
</evidence>
<dbReference type="PANTHER" id="PTHR17985:SF8">
    <property type="entry name" value="TRANSPORT AND GOLGI ORGANIZATION PROTEIN 2 HOMOLOG"/>
    <property type="match status" value="1"/>
</dbReference>